<comment type="caution">
    <text evidence="4">The sequence shown here is derived from an EMBL/GenBank/DDBJ whole genome shotgun (WGS) entry which is preliminary data.</text>
</comment>
<feature type="transmembrane region" description="Helical" evidence="1">
    <location>
        <begin position="344"/>
        <end position="360"/>
    </location>
</feature>
<dbReference type="GO" id="GO:0016746">
    <property type="term" value="F:acyltransferase activity"/>
    <property type="evidence" value="ECO:0007669"/>
    <property type="project" value="UniProtKB-KW"/>
</dbReference>
<keyword evidence="4" id="KW-0012">Acyltransferase</keyword>
<feature type="domain" description="SGNH" evidence="3">
    <location>
        <begin position="388"/>
        <end position="628"/>
    </location>
</feature>
<reference evidence="4 5" key="1">
    <citation type="submission" date="2020-12" db="EMBL/GenBank/DDBJ databases">
        <title>Oil enriched cultivation method for isolating marine PHA-producing bacteria.</title>
        <authorList>
            <person name="Zheng W."/>
            <person name="Yu S."/>
            <person name="Huang Y."/>
        </authorList>
    </citation>
    <scope>NUCLEOTIDE SEQUENCE [LARGE SCALE GENOMIC DNA]</scope>
    <source>
        <strain evidence="4 5">SN0-2</strain>
    </source>
</reference>
<dbReference type="PANTHER" id="PTHR23028:SF53">
    <property type="entry name" value="ACYL_TRANSF_3 DOMAIN-CONTAINING PROTEIN"/>
    <property type="match status" value="1"/>
</dbReference>
<feature type="transmembrane region" description="Helical" evidence="1">
    <location>
        <begin position="306"/>
        <end position="324"/>
    </location>
</feature>
<evidence type="ECO:0000313" key="5">
    <source>
        <dbReference type="Proteomes" id="UP000664293"/>
    </source>
</evidence>
<keyword evidence="5" id="KW-1185">Reference proteome</keyword>
<feature type="transmembrane region" description="Helical" evidence="1">
    <location>
        <begin position="144"/>
        <end position="161"/>
    </location>
</feature>
<gene>
    <name evidence="4" type="ORF">JF535_02645</name>
</gene>
<evidence type="ECO:0000259" key="2">
    <source>
        <dbReference type="Pfam" id="PF01757"/>
    </source>
</evidence>
<dbReference type="EMBL" id="JAEKJR010000001">
    <property type="protein sequence ID" value="MBN8429743.1"/>
    <property type="molecule type" value="Genomic_DNA"/>
</dbReference>
<feature type="transmembrane region" description="Helical" evidence="1">
    <location>
        <begin position="223"/>
        <end position="239"/>
    </location>
</feature>
<evidence type="ECO:0000259" key="3">
    <source>
        <dbReference type="Pfam" id="PF19040"/>
    </source>
</evidence>
<feature type="domain" description="Acyltransferase 3" evidence="2">
    <location>
        <begin position="9"/>
        <end position="320"/>
    </location>
</feature>
<keyword evidence="4" id="KW-0808">Transferase</keyword>
<feature type="transmembrane region" description="Helical" evidence="1">
    <location>
        <begin position="12"/>
        <end position="28"/>
    </location>
</feature>
<name>A0ABS3E357_9GAMM</name>
<dbReference type="InterPro" id="IPR002656">
    <property type="entry name" value="Acyl_transf_3_dom"/>
</dbReference>
<evidence type="ECO:0000256" key="1">
    <source>
        <dbReference type="SAM" id="Phobius"/>
    </source>
</evidence>
<dbReference type="Pfam" id="PF19040">
    <property type="entry name" value="SGNH"/>
    <property type="match status" value="1"/>
</dbReference>
<keyword evidence="1" id="KW-0472">Membrane</keyword>
<dbReference type="InterPro" id="IPR050879">
    <property type="entry name" value="Acyltransferase_3"/>
</dbReference>
<dbReference type="PANTHER" id="PTHR23028">
    <property type="entry name" value="ACETYLTRANSFERASE"/>
    <property type="match status" value="1"/>
</dbReference>
<dbReference type="Proteomes" id="UP000664293">
    <property type="component" value="Unassembled WGS sequence"/>
</dbReference>
<proteinExistence type="predicted"/>
<organism evidence="4 5">
    <name type="scientific">Microbulbifer salipaludis</name>
    <dbReference type="NCBI Taxonomy" id="187980"/>
    <lineage>
        <taxon>Bacteria</taxon>
        <taxon>Pseudomonadati</taxon>
        <taxon>Pseudomonadota</taxon>
        <taxon>Gammaproteobacteria</taxon>
        <taxon>Cellvibrionales</taxon>
        <taxon>Microbulbiferaceae</taxon>
        <taxon>Microbulbifer</taxon>
    </lineage>
</organism>
<feature type="transmembrane region" description="Helical" evidence="1">
    <location>
        <begin position="75"/>
        <end position="94"/>
    </location>
</feature>
<accession>A0ABS3E357</accession>
<feature type="transmembrane region" description="Helical" evidence="1">
    <location>
        <begin position="200"/>
        <end position="216"/>
    </location>
</feature>
<keyword evidence="1" id="KW-1133">Transmembrane helix</keyword>
<feature type="transmembrane region" description="Helical" evidence="1">
    <location>
        <begin position="34"/>
        <end position="54"/>
    </location>
</feature>
<feature type="transmembrane region" description="Helical" evidence="1">
    <location>
        <begin position="168"/>
        <end position="188"/>
    </location>
</feature>
<evidence type="ECO:0000313" key="4">
    <source>
        <dbReference type="EMBL" id="MBN8429743.1"/>
    </source>
</evidence>
<dbReference type="RefSeq" id="WP_206998726.1">
    <property type="nucleotide sequence ID" value="NZ_JAEKJR010000001.1"/>
</dbReference>
<dbReference type="InterPro" id="IPR043968">
    <property type="entry name" value="SGNH"/>
</dbReference>
<keyword evidence="1" id="KW-0812">Transmembrane</keyword>
<sequence length="631" mass="71390">MARGNFRLDINGLRGWAVIAVVLFHFLPDTLPGGFSGVDVFFVISGFLMTGIIFSGIENRTFNIIEFYVARANRIIPPLAILCISVLFFGYVYLYPPELEMLGKHAVASLGFFSNILYWRESGYFDAASHEKWLLHTWSLSVEWQFYILYPLILAALGRFFSLTKIKWSLLLFTVGAFAFGCIVTFSWPDAAYFLLPTRAWELMLGGIAYAFPINLSPLYRRALEAAGLALIVLTYLLVDSSTPWPGYHALAPALGAYLLILANRQDSLLTNNATLQFIGKRSYSIYLWHWPVAVLGLQLSVAHWWVPGFALTLLLGWMSYRYVETIRLPSYHQLHKAALSRPALILLASGLFAFAVFRTDGVETRFPPMFNDLHEQAGLTSPHRSQCHISEYRPPEQSCEYFADSIRWATLGDSHTIELAYELAKQLQDKGEGLKHFSFSGCPPSFQLENGISECADWYDASLQYIVDHPSIENVVVGHRWSFAFWGDNIEAYPDLPPQPTSPAVTSMTESLDKIIRTLAGKKEKVFVIYPMPELGTSIQHLINQAMDDGMSLSEIPGITLDYYHSRNSWILHHFDTTEYPENVHFIQPEKLFCDSAFCYAVKGGRPLYYDDDHPSLAAAKILSREIISR</sequence>
<dbReference type="Pfam" id="PF01757">
    <property type="entry name" value="Acyl_transf_3"/>
    <property type="match status" value="1"/>
</dbReference>
<protein>
    <submittedName>
        <fullName evidence="4">Acyltransferase family protein</fullName>
    </submittedName>
</protein>